<dbReference type="GO" id="GO:0005737">
    <property type="term" value="C:cytoplasm"/>
    <property type="evidence" value="ECO:0007669"/>
    <property type="project" value="TreeGrafter"/>
</dbReference>
<organism evidence="8 9">
    <name type="scientific">Bombyx mandarina</name>
    <name type="common">Wild silk moth</name>
    <name type="synonym">Wild silkworm</name>
    <dbReference type="NCBI Taxonomy" id="7092"/>
    <lineage>
        <taxon>Eukaryota</taxon>
        <taxon>Metazoa</taxon>
        <taxon>Ecdysozoa</taxon>
        <taxon>Arthropoda</taxon>
        <taxon>Hexapoda</taxon>
        <taxon>Insecta</taxon>
        <taxon>Pterygota</taxon>
        <taxon>Neoptera</taxon>
        <taxon>Endopterygota</taxon>
        <taxon>Lepidoptera</taxon>
        <taxon>Glossata</taxon>
        <taxon>Ditrysia</taxon>
        <taxon>Bombycoidea</taxon>
        <taxon>Bombycidae</taxon>
        <taxon>Bombycinae</taxon>
        <taxon>Bombyx</taxon>
    </lineage>
</organism>
<evidence type="ECO:0000256" key="3">
    <source>
        <dbReference type="ARBA" id="ARBA00022723"/>
    </source>
</evidence>
<protein>
    <recommendedName>
        <fullName evidence="6">Ferritin</fullName>
        <ecNumber evidence="6">1.16.3.1</ecNumber>
    </recommendedName>
</protein>
<feature type="binding site" evidence="5">
    <location>
        <position position="51"/>
    </location>
    <ligand>
        <name>Fe cation</name>
        <dbReference type="ChEBI" id="CHEBI:24875"/>
        <label>1</label>
    </ligand>
</feature>
<dbReference type="InterPro" id="IPR008331">
    <property type="entry name" value="Ferritin_DPS_dom"/>
</dbReference>
<keyword evidence="2 6" id="KW-0409">Iron storage</keyword>
<dbReference type="RefSeq" id="XP_028033207.1">
    <property type="nucleotide sequence ID" value="XM_028177406.1"/>
</dbReference>
<name>A0A6J2JWF8_BOMMA</name>
<comment type="catalytic activity">
    <reaction evidence="6">
        <text>4 Fe(2+) + O2 + 4 H(+) = 4 Fe(3+) + 2 H2O</text>
        <dbReference type="Rhea" id="RHEA:11148"/>
        <dbReference type="ChEBI" id="CHEBI:15377"/>
        <dbReference type="ChEBI" id="CHEBI:15378"/>
        <dbReference type="ChEBI" id="CHEBI:15379"/>
        <dbReference type="ChEBI" id="CHEBI:29033"/>
        <dbReference type="ChEBI" id="CHEBI:29034"/>
        <dbReference type="EC" id="1.16.3.1"/>
    </reaction>
</comment>
<dbReference type="InterPro" id="IPR012347">
    <property type="entry name" value="Ferritin-like"/>
</dbReference>
<dbReference type="KEGG" id="bman:114245280"/>
<evidence type="ECO:0000313" key="9">
    <source>
        <dbReference type="RefSeq" id="XP_028033207.1"/>
    </source>
</evidence>
<keyword evidence="4 5" id="KW-0408">Iron</keyword>
<dbReference type="GO" id="GO:0008198">
    <property type="term" value="F:ferrous iron binding"/>
    <property type="evidence" value="ECO:0007669"/>
    <property type="project" value="TreeGrafter"/>
</dbReference>
<proteinExistence type="inferred from homology"/>
<comment type="similarity">
    <text evidence="1 6">Belongs to the ferritin family.</text>
</comment>
<feature type="binding site" evidence="5">
    <location>
        <position position="86"/>
    </location>
    <ligand>
        <name>Fe cation</name>
        <dbReference type="ChEBI" id="CHEBI:24875"/>
        <label>1</label>
    </ligand>
</feature>
<dbReference type="Gene3D" id="1.20.1260.10">
    <property type="match status" value="1"/>
</dbReference>
<dbReference type="Pfam" id="PF00210">
    <property type="entry name" value="Ferritin"/>
    <property type="match status" value="1"/>
</dbReference>
<evidence type="ECO:0000256" key="1">
    <source>
        <dbReference type="ARBA" id="ARBA00007513"/>
    </source>
</evidence>
<dbReference type="GO" id="GO:0004322">
    <property type="term" value="F:ferroxidase activity"/>
    <property type="evidence" value="ECO:0007669"/>
    <property type="project" value="UniProtKB-EC"/>
</dbReference>
<sequence length="213" mass="24812">MFINRLTVSNKLKLIKVKFYPQKIIIYNYSNVKKHTACKIADLINRQIQTEQQVAQHYLSLAVTFLNVKSLYHGAGGFFMKMYFEELDHMQGFIKYQLIRGNIPNICGIEKPNLPDNLPLIEAFRYSLKMEEQVNQLLEEIVTEANDIKDYHCADFVTSVYLSEQIQSINEINHYIIKLSSFGDDIHAIHNFDTSLIKLFPFSNRLNLSKTKL</sequence>
<keyword evidence="6" id="KW-0560">Oxidoreductase</keyword>
<dbReference type="InterPro" id="IPR009078">
    <property type="entry name" value="Ferritin-like_SF"/>
</dbReference>
<gene>
    <name evidence="9" type="primary">LOC114245280</name>
</gene>
<dbReference type="AlphaFoldDB" id="A0A6J2JWF8"/>
<dbReference type="Proteomes" id="UP000504629">
    <property type="component" value="Unplaced"/>
</dbReference>
<accession>A0A6J2JWF8</accession>
<evidence type="ECO:0000256" key="4">
    <source>
        <dbReference type="ARBA" id="ARBA00023004"/>
    </source>
</evidence>
<dbReference type="InterPro" id="IPR001519">
    <property type="entry name" value="Ferritin"/>
</dbReference>
<dbReference type="OrthoDB" id="186462at2759"/>
<dbReference type="GeneID" id="114245280"/>
<dbReference type="GO" id="GO:0006826">
    <property type="term" value="P:iron ion transport"/>
    <property type="evidence" value="ECO:0007669"/>
    <property type="project" value="InterPro"/>
</dbReference>
<dbReference type="SUPFAM" id="SSF47240">
    <property type="entry name" value="Ferritin-like"/>
    <property type="match status" value="1"/>
</dbReference>
<evidence type="ECO:0000256" key="5">
    <source>
        <dbReference type="PIRSR" id="PIRSR601519-1"/>
    </source>
</evidence>
<feature type="domain" description="Ferritin-like diiron" evidence="7">
    <location>
        <begin position="34"/>
        <end position="183"/>
    </location>
</feature>
<evidence type="ECO:0000313" key="8">
    <source>
        <dbReference type="Proteomes" id="UP000504629"/>
    </source>
</evidence>
<feature type="binding site" evidence="5">
    <location>
        <position position="165"/>
    </location>
    <ligand>
        <name>Fe cation</name>
        <dbReference type="ChEBI" id="CHEBI:24875"/>
        <label>1</label>
    </ligand>
</feature>
<dbReference type="PANTHER" id="PTHR11431">
    <property type="entry name" value="FERRITIN"/>
    <property type="match status" value="1"/>
</dbReference>
<evidence type="ECO:0000256" key="2">
    <source>
        <dbReference type="ARBA" id="ARBA00022434"/>
    </source>
</evidence>
<evidence type="ECO:0000256" key="6">
    <source>
        <dbReference type="RuleBase" id="RU361145"/>
    </source>
</evidence>
<dbReference type="InterPro" id="IPR009040">
    <property type="entry name" value="Ferritin-like_diiron"/>
</dbReference>
<dbReference type="EC" id="1.16.3.1" evidence="6"/>
<comment type="function">
    <text evidence="6">Stores iron in a soluble, non-toxic, readily available form. Important for iron homeostasis. Iron is taken up in the ferrous form and deposited as ferric hydroxides after oxidation.</text>
</comment>
<dbReference type="GO" id="GO:0008199">
    <property type="term" value="F:ferric iron binding"/>
    <property type="evidence" value="ECO:0007669"/>
    <property type="project" value="InterPro"/>
</dbReference>
<keyword evidence="8" id="KW-1185">Reference proteome</keyword>
<feature type="binding site" evidence="5">
    <location>
        <position position="131"/>
    </location>
    <ligand>
        <name>Fe cation</name>
        <dbReference type="ChEBI" id="CHEBI:24875"/>
        <label>1</label>
    </ligand>
</feature>
<evidence type="ECO:0000259" key="7">
    <source>
        <dbReference type="PROSITE" id="PS50905"/>
    </source>
</evidence>
<dbReference type="PROSITE" id="PS50905">
    <property type="entry name" value="FERRITIN_LIKE"/>
    <property type="match status" value="1"/>
</dbReference>
<reference evidence="9" key="1">
    <citation type="submission" date="2025-08" db="UniProtKB">
        <authorList>
            <consortium name="RefSeq"/>
        </authorList>
    </citation>
    <scope>IDENTIFICATION</scope>
    <source>
        <tissue evidence="9">Silk gland</tissue>
    </source>
</reference>
<feature type="binding site" evidence="5">
    <location>
        <position position="89"/>
    </location>
    <ligand>
        <name>Fe cation</name>
        <dbReference type="ChEBI" id="CHEBI:24875"/>
        <label>1</label>
    </ligand>
</feature>
<dbReference type="SMR" id="A0A6J2JWF8"/>
<dbReference type="PANTHER" id="PTHR11431:SF75">
    <property type="entry name" value="FERRITIN"/>
    <property type="match status" value="1"/>
</dbReference>
<keyword evidence="3 5" id="KW-0479">Metal-binding</keyword>
<dbReference type="GO" id="GO:0006879">
    <property type="term" value="P:intracellular iron ion homeostasis"/>
    <property type="evidence" value="ECO:0007669"/>
    <property type="project" value="UniProtKB-KW"/>
</dbReference>